<keyword evidence="3" id="KW-1185">Reference proteome</keyword>
<dbReference type="AlphaFoldDB" id="A0AAV7PU38"/>
<comment type="caution">
    <text evidence="2">The sequence shown here is derived from an EMBL/GenBank/DDBJ whole genome shotgun (WGS) entry which is preliminary data.</text>
</comment>
<feature type="region of interest" description="Disordered" evidence="1">
    <location>
        <begin position="1"/>
        <end position="22"/>
    </location>
</feature>
<accession>A0AAV7PU38</accession>
<sequence length="110" mass="12425">MKSCVAWWTGSSGGPGLSGRDNSWWLAAAPERRGTGKPSTSQGEGWDMQLGDRVEQGLEGRARRRQLESYTTTKDYLRRPVCAEKEKRYSMEHRSLTVGDTQEIDIDRTC</sequence>
<reference evidence="2" key="1">
    <citation type="journal article" date="2022" name="bioRxiv">
        <title>Sequencing and chromosome-scale assembly of the giantPleurodeles waltlgenome.</title>
        <authorList>
            <person name="Brown T."/>
            <person name="Elewa A."/>
            <person name="Iarovenko S."/>
            <person name="Subramanian E."/>
            <person name="Araus A.J."/>
            <person name="Petzold A."/>
            <person name="Susuki M."/>
            <person name="Suzuki K.-i.T."/>
            <person name="Hayashi T."/>
            <person name="Toyoda A."/>
            <person name="Oliveira C."/>
            <person name="Osipova E."/>
            <person name="Leigh N.D."/>
            <person name="Simon A."/>
            <person name="Yun M.H."/>
        </authorList>
    </citation>
    <scope>NUCLEOTIDE SEQUENCE</scope>
    <source>
        <strain evidence="2">20211129_DDA</strain>
        <tissue evidence="2">Liver</tissue>
    </source>
</reference>
<evidence type="ECO:0000313" key="3">
    <source>
        <dbReference type="Proteomes" id="UP001066276"/>
    </source>
</evidence>
<gene>
    <name evidence="2" type="ORF">NDU88_009275</name>
</gene>
<protein>
    <submittedName>
        <fullName evidence="2">Uncharacterized protein</fullName>
    </submittedName>
</protein>
<dbReference type="Proteomes" id="UP001066276">
    <property type="component" value="Chromosome 7"/>
</dbReference>
<name>A0AAV7PU38_PLEWA</name>
<proteinExistence type="predicted"/>
<feature type="region of interest" description="Disordered" evidence="1">
    <location>
        <begin position="31"/>
        <end position="50"/>
    </location>
</feature>
<organism evidence="2 3">
    <name type="scientific">Pleurodeles waltl</name>
    <name type="common">Iberian ribbed newt</name>
    <dbReference type="NCBI Taxonomy" id="8319"/>
    <lineage>
        <taxon>Eukaryota</taxon>
        <taxon>Metazoa</taxon>
        <taxon>Chordata</taxon>
        <taxon>Craniata</taxon>
        <taxon>Vertebrata</taxon>
        <taxon>Euteleostomi</taxon>
        <taxon>Amphibia</taxon>
        <taxon>Batrachia</taxon>
        <taxon>Caudata</taxon>
        <taxon>Salamandroidea</taxon>
        <taxon>Salamandridae</taxon>
        <taxon>Pleurodelinae</taxon>
        <taxon>Pleurodeles</taxon>
    </lineage>
</organism>
<dbReference type="EMBL" id="JANPWB010000011">
    <property type="protein sequence ID" value="KAJ1130931.1"/>
    <property type="molecule type" value="Genomic_DNA"/>
</dbReference>
<evidence type="ECO:0000313" key="2">
    <source>
        <dbReference type="EMBL" id="KAJ1130931.1"/>
    </source>
</evidence>
<evidence type="ECO:0000256" key="1">
    <source>
        <dbReference type="SAM" id="MobiDB-lite"/>
    </source>
</evidence>